<gene>
    <name evidence="1" type="ORF">SAMN03159343_2546</name>
</gene>
<dbReference type="Proteomes" id="UP000198981">
    <property type="component" value="Unassembled WGS sequence"/>
</dbReference>
<accession>A0A1G4YC31</accession>
<evidence type="ECO:0000313" key="1">
    <source>
        <dbReference type="EMBL" id="SCX51077.1"/>
    </source>
</evidence>
<proteinExistence type="predicted"/>
<dbReference type="EMBL" id="FMUH01000003">
    <property type="protein sequence ID" value="SCX51077.1"/>
    <property type="molecule type" value="Genomic_DNA"/>
</dbReference>
<protein>
    <submittedName>
        <fullName evidence="1">Uncharacterized protein</fullName>
    </submittedName>
</protein>
<organism evidence="1 2">
    <name type="scientific">Klenkia marina</name>
    <dbReference type="NCBI Taxonomy" id="1960309"/>
    <lineage>
        <taxon>Bacteria</taxon>
        <taxon>Bacillati</taxon>
        <taxon>Actinomycetota</taxon>
        <taxon>Actinomycetes</taxon>
        <taxon>Geodermatophilales</taxon>
        <taxon>Geodermatophilaceae</taxon>
        <taxon>Klenkia</taxon>
    </lineage>
</organism>
<evidence type="ECO:0000313" key="2">
    <source>
        <dbReference type="Proteomes" id="UP000198981"/>
    </source>
</evidence>
<reference evidence="2" key="1">
    <citation type="submission" date="2016-10" db="EMBL/GenBank/DDBJ databases">
        <authorList>
            <person name="Varghese N."/>
            <person name="Submissions S."/>
        </authorList>
    </citation>
    <scope>NUCLEOTIDE SEQUENCE [LARGE SCALE GENOMIC DNA]</scope>
    <source>
        <strain evidence="2">DSM 45722</strain>
    </source>
</reference>
<name>A0A1G4YC31_9ACTN</name>
<keyword evidence="2" id="KW-1185">Reference proteome</keyword>
<dbReference type="AlphaFoldDB" id="A0A1G4YC31"/>
<sequence length="162" mass="17681">MITDVQPFLSARDWRVTKPPDRSYLSLLDGSGAERARVHGLGRMRVHPRARQVVEVQLPDGSTTTLRNGLRRWGTRRARTRGSLPLGGARYEFEHRTSRRARVLGDGVWIATAHREIRGPAVELRAVLSPDDELACALFAHVLGPGRGSVLGALAEGMAGGS</sequence>
<dbReference type="STRING" id="1960309.SAMN03159343_2546"/>